<reference evidence="2 3" key="1">
    <citation type="submission" date="2016-01" db="EMBL/GenBank/DDBJ databases">
        <authorList>
            <person name="Oliw E.H."/>
        </authorList>
    </citation>
    <scope>NUCLEOTIDE SEQUENCE [LARGE SCALE GENOMIC DNA]</scope>
    <source>
        <strain evidence="2 3">MJR7757A</strain>
    </source>
</reference>
<name>A0A133MLX6_CLOPF</name>
<feature type="transmembrane region" description="Helical" evidence="1">
    <location>
        <begin position="81"/>
        <end position="97"/>
    </location>
</feature>
<accession>A0A133MLX6</accession>
<gene>
    <name evidence="2" type="ORF">HMPREF3222_03116</name>
</gene>
<keyword evidence="1" id="KW-1133">Transmembrane helix</keyword>
<dbReference type="EMBL" id="LRPU01000208">
    <property type="protein sequence ID" value="KXA05048.1"/>
    <property type="molecule type" value="Genomic_DNA"/>
</dbReference>
<dbReference type="RefSeq" id="WP_060796902.1">
    <property type="nucleotide sequence ID" value="NZ_KQ956330.1"/>
</dbReference>
<evidence type="ECO:0000313" key="2">
    <source>
        <dbReference type="EMBL" id="KXA05048.1"/>
    </source>
</evidence>
<evidence type="ECO:0000256" key="1">
    <source>
        <dbReference type="SAM" id="Phobius"/>
    </source>
</evidence>
<keyword evidence="1" id="KW-0472">Membrane</keyword>
<dbReference type="Proteomes" id="UP000070646">
    <property type="component" value="Unassembled WGS sequence"/>
</dbReference>
<feature type="transmembrane region" description="Helical" evidence="1">
    <location>
        <begin position="39"/>
        <end position="61"/>
    </location>
</feature>
<dbReference type="AlphaFoldDB" id="A0A133MLX6"/>
<protein>
    <submittedName>
        <fullName evidence="2">Uncharacterized protein</fullName>
    </submittedName>
</protein>
<organism evidence="2 3">
    <name type="scientific">Clostridium perfringens</name>
    <dbReference type="NCBI Taxonomy" id="1502"/>
    <lineage>
        <taxon>Bacteria</taxon>
        <taxon>Bacillati</taxon>
        <taxon>Bacillota</taxon>
        <taxon>Clostridia</taxon>
        <taxon>Eubacteriales</taxon>
        <taxon>Clostridiaceae</taxon>
        <taxon>Clostridium</taxon>
    </lineage>
</organism>
<feature type="transmembrane region" description="Helical" evidence="1">
    <location>
        <begin position="6"/>
        <end position="27"/>
    </location>
</feature>
<feature type="transmembrane region" description="Helical" evidence="1">
    <location>
        <begin position="104"/>
        <end position="123"/>
    </location>
</feature>
<sequence length="125" mass="14850">MEILKLNVATLLVATFFMIEISSLKMVENKILAKKLEKISFSLLGVYIFIMCLYILGFILASNSVEQLMKYIEYIHKFYEHIYILFCLLFIELIYFIKYREFEALKALILKFIIYFGIVFIIMKG</sequence>
<dbReference type="PATRIC" id="fig|1502.174.peg.3143"/>
<keyword evidence="1" id="KW-0812">Transmembrane</keyword>
<evidence type="ECO:0000313" key="3">
    <source>
        <dbReference type="Proteomes" id="UP000070646"/>
    </source>
</evidence>
<comment type="caution">
    <text evidence="2">The sequence shown here is derived from an EMBL/GenBank/DDBJ whole genome shotgun (WGS) entry which is preliminary data.</text>
</comment>
<proteinExistence type="predicted"/>